<evidence type="ECO:0000313" key="3">
    <source>
        <dbReference type="Proteomes" id="UP000236199"/>
    </source>
</evidence>
<keyword evidence="3" id="KW-1185">Reference proteome</keyword>
<feature type="signal peptide" evidence="1">
    <location>
        <begin position="1"/>
        <end position="19"/>
    </location>
</feature>
<reference evidence="2 3" key="1">
    <citation type="submission" date="2013-12" db="EMBL/GenBank/DDBJ databases">
        <title>Comparative genomics of Petrotoga isolates.</title>
        <authorList>
            <person name="Nesbo C.L."/>
            <person name="Charchuk R."/>
            <person name="Chow K."/>
        </authorList>
    </citation>
    <scope>NUCLEOTIDE SEQUENCE [LARGE SCALE GENOMIC DNA]</scope>
    <source>
        <strain evidence="2 3">DSM 10691</strain>
    </source>
</reference>
<accession>A0A2K1PG18</accession>
<sequence length="462" mass="49510">MKKVLLSLLVVFASLALFAVEPAFDVSGTAGFEFKMDEGGLDIESVLDADLSIDVSFTTTLPATLTAGFTFSPVTVTTESTEVTTTAGATDTDVLTSVVVEPGLSLNYVQYEQEAWLLRFEPNAIALSNYTLSGYTDAVGSLKLGLTDYGVNVVLADRLAGEVTEHATGDFALPQDWILGASYDLDVSGVKGLVAGAFKFEDATNNRVTVEGEVTEVPVPGSLSADVAFGMLNFEDSGTASSVTAYRVYAAYKYPYEMEDITVTPHVGLTWQNNLKKVYEEESSNDLMVIYYGDDSAWADTQEVTAGVDLSYLATPITVDLTDTLAIDLSEVSSPVFALDLTAAVDYAISDLSSAGVEVPVEVADLTDFASTLSITPHGYLTYGVAEVPVTLGADVYYFFEDGEQAENAIAYMANVSYAFNDYMSAGAHVGNETLDVYGNVNGADTLADLHWYLYLKAEFEF</sequence>
<feature type="chain" id="PRO_5014373220" evidence="1">
    <location>
        <begin position="20"/>
        <end position="462"/>
    </location>
</feature>
<evidence type="ECO:0000256" key="1">
    <source>
        <dbReference type="SAM" id="SignalP"/>
    </source>
</evidence>
<dbReference type="OrthoDB" id="49325at2"/>
<comment type="caution">
    <text evidence="2">The sequence shown here is derived from an EMBL/GenBank/DDBJ whole genome shotgun (WGS) entry which is preliminary data.</text>
</comment>
<protein>
    <submittedName>
        <fullName evidence="2">Uncharacterized protein</fullName>
    </submittedName>
</protein>
<gene>
    <name evidence="2" type="ORF">X928_02450</name>
</gene>
<keyword evidence="1" id="KW-0732">Signal</keyword>
<dbReference type="EMBL" id="AZRM01000011">
    <property type="protein sequence ID" value="PNS01742.1"/>
    <property type="molecule type" value="Genomic_DNA"/>
</dbReference>
<name>A0A2K1PG18_9BACT</name>
<dbReference type="Proteomes" id="UP000236199">
    <property type="component" value="Unassembled WGS sequence"/>
</dbReference>
<dbReference type="RefSeq" id="WP_103078309.1">
    <property type="nucleotide sequence ID" value="NZ_AZRM01000011.1"/>
</dbReference>
<evidence type="ECO:0000313" key="2">
    <source>
        <dbReference type="EMBL" id="PNS01742.1"/>
    </source>
</evidence>
<organism evidence="2 3">
    <name type="scientific">Petrotoga miotherma DSM 10691</name>
    <dbReference type="NCBI Taxonomy" id="1434326"/>
    <lineage>
        <taxon>Bacteria</taxon>
        <taxon>Thermotogati</taxon>
        <taxon>Thermotogota</taxon>
        <taxon>Thermotogae</taxon>
        <taxon>Petrotogales</taxon>
        <taxon>Petrotogaceae</taxon>
        <taxon>Petrotoga</taxon>
    </lineage>
</organism>
<dbReference type="AlphaFoldDB" id="A0A2K1PG18"/>
<proteinExistence type="predicted"/>